<comment type="caution">
    <text evidence="2">The sequence shown here is derived from an EMBL/GenBank/DDBJ whole genome shotgun (WGS) entry which is preliminary data.</text>
</comment>
<keyword evidence="3" id="KW-1185">Reference proteome</keyword>
<dbReference type="EMBL" id="JAHRIM010073171">
    <property type="protein sequence ID" value="MEQ2273859.1"/>
    <property type="molecule type" value="Genomic_DNA"/>
</dbReference>
<organism evidence="2 3">
    <name type="scientific">Xenotaenia resolanae</name>
    <dbReference type="NCBI Taxonomy" id="208358"/>
    <lineage>
        <taxon>Eukaryota</taxon>
        <taxon>Metazoa</taxon>
        <taxon>Chordata</taxon>
        <taxon>Craniata</taxon>
        <taxon>Vertebrata</taxon>
        <taxon>Euteleostomi</taxon>
        <taxon>Actinopterygii</taxon>
        <taxon>Neopterygii</taxon>
        <taxon>Teleostei</taxon>
        <taxon>Neoteleostei</taxon>
        <taxon>Acanthomorphata</taxon>
        <taxon>Ovalentaria</taxon>
        <taxon>Atherinomorphae</taxon>
        <taxon>Cyprinodontiformes</taxon>
        <taxon>Goodeidae</taxon>
        <taxon>Xenotaenia</taxon>
    </lineage>
</organism>
<protein>
    <submittedName>
        <fullName evidence="2">Uncharacterized protein</fullName>
    </submittedName>
</protein>
<gene>
    <name evidence="2" type="ORF">XENORESO_010025</name>
</gene>
<evidence type="ECO:0000313" key="2">
    <source>
        <dbReference type="EMBL" id="MEQ2273859.1"/>
    </source>
</evidence>
<dbReference type="Proteomes" id="UP001444071">
    <property type="component" value="Unassembled WGS sequence"/>
</dbReference>
<evidence type="ECO:0000256" key="1">
    <source>
        <dbReference type="SAM" id="MobiDB-lite"/>
    </source>
</evidence>
<evidence type="ECO:0000313" key="3">
    <source>
        <dbReference type="Proteomes" id="UP001444071"/>
    </source>
</evidence>
<proteinExistence type="predicted"/>
<name>A0ABV0WWK7_9TELE</name>
<sequence>MGLGWPELSRTPPAGGVNYSVDSNLVSLGVSGGRGAQRRSPTGLLSQDKRRPVGELAPRRICGSGLAPIPSSLTFATPHILMVLKWGTMDCEDMGGAPCSVPLRYVWPSPAPQIQYTVDIEGFGGDSAVGKQRGLTHPSHNSNLKNRHLFRHRHLHSLKLFIYQRHMQTPARLSLGHYVVLFASCTGTCAFSARTGGAEMAWMSLTALWGDQRGLPPLVRVLFVCGLPILVLDSVSI</sequence>
<feature type="region of interest" description="Disordered" evidence="1">
    <location>
        <begin position="30"/>
        <end position="52"/>
    </location>
</feature>
<reference evidence="2 3" key="1">
    <citation type="submission" date="2021-06" db="EMBL/GenBank/DDBJ databases">
        <authorList>
            <person name="Palmer J.M."/>
        </authorList>
    </citation>
    <scope>NUCLEOTIDE SEQUENCE [LARGE SCALE GENOMIC DNA]</scope>
    <source>
        <strain evidence="2 3">XR_2019</strain>
        <tissue evidence="2">Muscle</tissue>
    </source>
</reference>
<accession>A0ABV0WWK7</accession>